<dbReference type="EMBL" id="JAMKFB020000712">
    <property type="protein sequence ID" value="KAL0148105.1"/>
    <property type="molecule type" value="Genomic_DNA"/>
</dbReference>
<sequence length="300" mass="33613">MAQLEREILQLNFEGDIVDTTKSLERNKFLLRNLLEERAQEMLVRARFLTFNSMDAPTSFFFDLEKKAVEKKILGCLKLPEGRRITDGHGIISYALSFYEDLYSAEPCDEEMAGLLLQDLPQFSEGDKSMLDKLLTFEELSAAVQEMSSGKAPGLDGLNAEFYKHFWPVIGRDLFSVFMESLNRGTLPTSLRRAVVTLLPKKGDLEDIRCWRPEKAFDRVDHGFLFKCLEAFGFGPQGCGLSGILYAIAIEPLLVALRSKLGGISTVCPSTSELITAKLSAYADDVTVVIRSAQDVMNMR</sequence>
<dbReference type="Proteomes" id="UP001529510">
    <property type="component" value="Unassembled WGS sequence"/>
</dbReference>
<gene>
    <name evidence="1" type="ORF">M9458_056575</name>
</gene>
<evidence type="ECO:0000313" key="2">
    <source>
        <dbReference type="Proteomes" id="UP001529510"/>
    </source>
</evidence>
<evidence type="ECO:0008006" key="3">
    <source>
        <dbReference type="Google" id="ProtNLM"/>
    </source>
</evidence>
<comment type="caution">
    <text evidence="1">The sequence shown here is derived from an EMBL/GenBank/DDBJ whole genome shotgun (WGS) entry which is preliminary data.</text>
</comment>
<proteinExistence type="predicted"/>
<reference evidence="1 2" key="1">
    <citation type="submission" date="2024-05" db="EMBL/GenBank/DDBJ databases">
        <title>Genome sequencing and assembly of Indian major carp, Cirrhinus mrigala (Hamilton, 1822).</title>
        <authorList>
            <person name="Mohindra V."/>
            <person name="Chowdhury L.M."/>
            <person name="Lal K."/>
            <person name="Jena J.K."/>
        </authorList>
    </citation>
    <scope>NUCLEOTIDE SEQUENCE [LARGE SCALE GENOMIC DNA]</scope>
    <source>
        <strain evidence="1">CM1030</strain>
        <tissue evidence="1">Blood</tissue>
    </source>
</reference>
<protein>
    <recommendedName>
        <fullName evidence="3">Reverse transcriptase domain-containing protein</fullName>
    </recommendedName>
</protein>
<name>A0ABD0MEQ1_CIRMR</name>
<dbReference type="PANTHER" id="PTHR19446">
    <property type="entry name" value="REVERSE TRANSCRIPTASES"/>
    <property type="match status" value="1"/>
</dbReference>
<dbReference type="AlphaFoldDB" id="A0ABD0MEQ1"/>
<accession>A0ABD0MEQ1</accession>
<evidence type="ECO:0000313" key="1">
    <source>
        <dbReference type="EMBL" id="KAL0148105.1"/>
    </source>
</evidence>
<organism evidence="1 2">
    <name type="scientific">Cirrhinus mrigala</name>
    <name type="common">Mrigala</name>
    <dbReference type="NCBI Taxonomy" id="683832"/>
    <lineage>
        <taxon>Eukaryota</taxon>
        <taxon>Metazoa</taxon>
        <taxon>Chordata</taxon>
        <taxon>Craniata</taxon>
        <taxon>Vertebrata</taxon>
        <taxon>Euteleostomi</taxon>
        <taxon>Actinopterygii</taxon>
        <taxon>Neopterygii</taxon>
        <taxon>Teleostei</taxon>
        <taxon>Ostariophysi</taxon>
        <taxon>Cypriniformes</taxon>
        <taxon>Cyprinidae</taxon>
        <taxon>Labeoninae</taxon>
        <taxon>Labeonini</taxon>
        <taxon>Cirrhinus</taxon>
    </lineage>
</organism>
<keyword evidence="2" id="KW-1185">Reference proteome</keyword>
<feature type="non-terminal residue" evidence="1">
    <location>
        <position position="300"/>
    </location>
</feature>